<reference evidence="1" key="2">
    <citation type="submission" date="2022-01" db="EMBL/GenBank/DDBJ databases">
        <authorList>
            <person name="Hirooka S."/>
            <person name="Miyagishima S.Y."/>
        </authorList>
    </citation>
    <scope>NUCLEOTIDE SEQUENCE</scope>
    <source>
        <strain evidence="1">NBRC 102759</strain>
    </source>
</reference>
<dbReference type="Proteomes" id="UP001061958">
    <property type="component" value="Unassembled WGS sequence"/>
</dbReference>
<dbReference type="GO" id="GO:0006283">
    <property type="term" value="P:transcription-coupled nucleotide-excision repair"/>
    <property type="evidence" value="ECO:0007669"/>
    <property type="project" value="InterPro"/>
</dbReference>
<evidence type="ECO:0000313" key="2">
    <source>
        <dbReference type="Proteomes" id="UP001061958"/>
    </source>
</evidence>
<dbReference type="InterPro" id="IPR001680">
    <property type="entry name" value="WD40_rpt"/>
</dbReference>
<dbReference type="SMART" id="SM00320">
    <property type="entry name" value="WD40"/>
    <property type="match status" value="5"/>
</dbReference>
<organism evidence="1 2">
    <name type="scientific">Galdieria partita</name>
    <dbReference type="NCBI Taxonomy" id="83374"/>
    <lineage>
        <taxon>Eukaryota</taxon>
        <taxon>Rhodophyta</taxon>
        <taxon>Bangiophyceae</taxon>
        <taxon>Galdieriales</taxon>
        <taxon>Galdieriaceae</taxon>
        <taxon>Galdieria</taxon>
    </lineage>
</organism>
<dbReference type="PANTHER" id="PTHR46202">
    <property type="entry name" value="DNA EXCISION REPAIR PROTEIN ERCC-8"/>
    <property type="match status" value="1"/>
</dbReference>
<dbReference type="AlphaFoldDB" id="A0A9C7UTX9"/>
<dbReference type="OrthoDB" id="361494at2759"/>
<dbReference type="Gene3D" id="2.130.10.10">
    <property type="entry name" value="YVTN repeat-like/Quinoprotein amine dehydrogenase"/>
    <property type="match status" value="2"/>
</dbReference>
<keyword evidence="2" id="KW-1185">Reference proteome</keyword>
<dbReference type="InterPro" id="IPR036322">
    <property type="entry name" value="WD40_repeat_dom_sf"/>
</dbReference>
<dbReference type="GO" id="GO:0000209">
    <property type="term" value="P:protein polyubiquitination"/>
    <property type="evidence" value="ECO:0007669"/>
    <property type="project" value="TreeGrafter"/>
</dbReference>
<reference evidence="1" key="1">
    <citation type="journal article" date="2022" name="Proc. Natl. Acad. Sci. U.S.A.">
        <title>Life cycle and functional genomics of the unicellular red alga Galdieria for elucidating algal and plant evolution and industrial use.</title>
        <authorList>
            <person name="Hirooka S."/>
            <person name="Itabashi T."/>
            <person name="Ichinose T.M."/>
            <person name="Onuma R."/>
            <person name="Fujiwara T."/>
            <person name="Yamashita S."/>
            <person name="Jong L.W."/>
            <person name="Tomita R."/>
            <person name="Iwane A.H."/>
            <person name="Miyagishima S.Y."/>
        </authorList>
    </citation>
    <scope>NUCLEOTIDE SEQUENCE</scope>
    <source>
        <strain evidence="1">NBRC 102759</strain>
    </source>
</reference>
<evidence type="ECO:0000313" key="1">
    <source>
        <dbReference type="EMBL" id="GJQ15849.1"/>
    </source>
</evidence>
<dbReference type="InterPro" id="IPR042238">
    <property type="entry name" value="Rad28/ERCC8/Ckn1/ATCSA-1"/>
</dbReference>
<dbReference type="Pfam" id="PF00400">
    <property type="entry name" value="WD40"/>
    <property type="match status" value="1"/>
</dbReference>
<dbReference type="InterPro" id="IPR015943">
    <property type="entry name" value="WD40/YVTN_repeat-like_dom_sf"/>
</dbReference>
<accession>A0A9C7UTX9</accession>
<dbReference type="GO" id="GO:0000109">
    <property type="term" value="C:nucleotide-excision repair complex"/>
    <property type="evidence" value="ECO:0007669"/>
    <property type="project" value="TreeGrafter"/>
</dbReference>
<dbReference type="EMBL" id="BQMJ01000076">
    <property type="protein sequence ID" value="GJQ15849.1"/>
    <property type="molecule type" value="Genomic_DNA"/>
</dbReference>
<dbReference type="SUPFAM" id="SSF50978">
    <property type="entry name" value="WD40 repeat-like"/>
    <property type="match status" value="1"/>
</dbReference>
<protein>
    <submittedName>
        <fullName evidence="1">Uncharacterized protein</fullName>
    </submittedName>
</protein>
<dbReference type="PANTHER" id="PTHR46202:SF1">
    <property type="entry name" value="DNA EXCISION REPAIR PROTEIN ERCC-8"/>
    <property type="match status" value="1"/>
</dbReference>
<sequence>MSVNVLDCLKESSATPRRSSFFDKFQVAYKLHCLDEVTVENEWGTLSTVTAIDIDLAEGRYALAGDVDGSIYLYDLFPYFHSEKNNNNCITIPCLCHSNGTEANRIGGVSCIRWFTADNGMFFSIQELWRKTRISIWDTNLFTEEQVIEYQDSPIYQLAPCPAGATKPLLAIGTNKKVLLLDLRVGQRAVQQLRGWDSGVSCLEWCPYVEYCLATGTLNGDLSLVDWRKPEQNNRLVTMNPYRSFCLNSNQPVLIKPLSQGNDILQKRLSWSPSSTVHFWSPSFYQQWSGHKRKQKIDKVVGDGPSNVLLKQSEQVYSSEQTPLHRAHSCSVECIRFLWSCRYLSSLDREGNIQIWDTLTGCLEHSLTCSCLPNKQKKKDTFHWISVGWDNKTLFYALDRNLYSFDAIHGNHMTTIQTIGSKITALTSHPWEPLLLCGSTKDELILFGVEDNIYLEKQLPLGVTLCQQK</sequence>
<comment type="caution">
    <text evidence="1">The sequence shown here is derived from an EMBL/GenBank/DDBJ whole genome shotgun (WGS) entry which is preliminary data.</text>
</comment>
<name>A0A9C7UTX9_9RHOD</name>
<dbReference type="GO" id="GO:0031464">
    <property type="term" value="C:Cul4A-RING E3 ubiquitin ligase complex"/>
    <property type="evidence" value="ECO:0007669"/>
    <property type="project" value="TreeGrafter"/>
</dbReference>
<proteinExistence type="predicted"/>
<dbReference type="GO" id="GO:0043161">
    <property type="term" value="P:proteasome-mediated ubiquitin-dependent protein catabolic process"/>
    <property type="evidence" value="ECO:0007669"/>
    <property type="project" value="TreeGrafter"/>
</dbReference>
<gene>
    <name evidence="1" type="ORF">GpartN1_g7640.t1</name>
</gene>